<dbReference type="Pfam" id="PF00528">
    <property type="entry name" value="BPD_transp_1"/>
    <property type="match status" value="1"/>
</dbReference>
<dbReference type="InterPro" id="IPR045621">
    <property type="entry name" value="BPD_transp_1_N"/>
</dbReference>
<organism evidence="9 10">
    <name type="scientific">Lipingzhangella halophila</name>
    <dbReference type="NCBI Taxonomy" id="1783352"/>
    <lineage>
        <taxon>Bacteria</taxon>
        <taxon>Bacillati</taxon>
        <taxon>Actinomycetota</taxon>
        <taxon>Actinomycetes</taxon>
        <taxon>Streptosporangiales</taxon>
        <taxon>Nocardiopsidaceae</taxon>
        <taxon>Lipingzhangella</taxon>
    </lineage>
</organism>
<evidence type="ECO:0000259" key="8">
    <source>
        <dbReference type="PROSITE" id="PS50928"/>
    </source>
</evidence>
<feature type="transmembrane region" description="Helical" evidence="7">
    <location>
        <begin position="179"/>
        <end position="198"/>
    </location>
</feature>
<sequence>MPRMIARRVLYGFLILNVMTVALFVMVRMVPGDPVRAQLADASVSEEQLAQLTAELGLDDPIAVQLSRWYANAARGDLGESYALGRPVTEVVAERVPVTLELTTIAVLLGVVVGLAAGAVSAARRGSWVDNIVRVGAALGLSMPNFWIGLLLISFVSVVLGWLPPLSYRGPTEDLGTNLAQLVLPAIALAVGLSASIARMSRSSMLDVLGSDFVRTLRAKGSSEFTVFRHALRNSLIPVLTLIGVQLGALLGGTVILEQIFALPGLGRTVFEAVGNRDYPLLQVCVLFFGFLFITINLLVDISYGVVNPRMRASSR</sequence>
<dbReference type="Pfam" id="PF19300">
    <property type="entry name" value="BPD_transp_1_N"/>
    <property type="match status" value="1"/>
</dbReference>
<dbReference type="AlphaFoldDB" id="A0A7W7W261"/>
<dbReference type="Proteomes" id="UP000523007">
    <property type="component" value="Unassembled WGS sequence"/>
</dbReference>
<feature type="transmembrane region" description="Helical" evidence="7">
    <location>
        <begin position="102"/>
        <end position="123"/>
    </location>
</feature>
<evidence type="ECO:0000256" key="6">
    <source>
        <dbReference type="ARBA" id="ARBA00023136"/>
    </source>
</evidence>
<keyword evidence="10" id="KW-1185">Reference proteome</keyword>
<protein>
    <submittedName>
        <fullName evidence="9">Peptide/nickel transport system permease protein</fullName>
    </submittedName>
</protein>
<feature type="transmembrane region" description="Helical" evidence="7">
    <location>
        <begin position="9"/>
        <end position="30"/>
    </location>
</feature>
<dbReference type="SUPFAM" id="SSF161098">
    <property type="entry name" value="MetI-like"/>
    <property type="match status" value="1"/>
</dbReference>
<dbReference type="GO" id="GO:0005886">
    <property type="term" value="C:plasma membrane"/>
    <property type="evidence" value="ECO:0007669"/>
    <property type="project" value="UniProtKB-SubCell"/>
</dbReference>
<dbReference type="EMBL" id="JACHJT010000001">
    <property type="protein sequence ID" value="MBB4930434.1"/>
    <property type="molecule type" value="Genomic_DNA"/>
</dbReference>
<evidence type="ECO:0000256" key="3">
    <source>
        <dbReference type="ARBA" id="ARBA00022475"/>
    </source>
</evidence>
<keyword evidence="6 7" id="KW-0472">Membrane</keyword>
<dbReference type="InterPro" id="IPR000515">
    <property type="entry name" value="MetI-like"/>
</dbReference>
<evidence type="ECO:0000256" key="1">
    <source>
        <dbReference type="ARBA" id="ARBA00004651"/>
    </source>
</evidence>
<evidence type="ECO:0000256" key="4">
    <source>
        <dbReference type="ARBA" id="ARBA00022692"/>
    </source>
</evidence>
<keyword evidence="2 7" id="KW-0813">Transport</keyword>
<dbReference type="InterPro" id="IPR035906">
    <property type="entry name" value="MetI-like_sf"/>
</dbReference>
<comment type="similarity">
    <text evidence="7">Belongs to the binding-protein-dependent transport system permease family.</text>
</comment>
<feature type="domain" description="ABC transmembrane type-1" evidence="8">
    <location>
        <begin position="96"/>
        <end position="300"/>
    </location>
</feature>
<evidence type="ECO:0000313" key="10">
    <source>
        <dbReference type="Proteomes" id="UP000523007"/>
    </source>
</evidence>
<proteinExistence type="inferred from homology"/>
<evidence type="ECO:0000313" key="9">
    <source>
        <dbReference type="EMBL" id="MBB4930434.1"/>
    </source>
</evidence>
<gene>
    <name evidence="9" type="ORF">F4561_001254</name>
</gene>
<comment type="subcellular location">
    <subcellularLocation>
        <location evidence="1 7">Cell membrane</location>
        <topology evidence="1 7">Multi-pass membrane protein</topology>
    </subcellularLocation>
</comment>
<evidence type="ECO:0000256" key="5">
    <source>
        <dbReference type="ARBA" id="ARBA00022989"/>
    </source>
</evidence>
<evidence type="ECO:0000256" key="2">
    <source>
        <dbReference type="ARBA" id="ARBA00022448"/>
    </source>
</evidence>
<reference evidence="9 10" key="1">
    <citation type="submission" date="2020-08" db="EMBL/GenBank/DDBJ databases">
        <title>Sequencing the genomes of 1000 actinobacteria strains.</title>
        <authorList>
            <person name="Klenk H.-P."/>
        </authorList>
    </citation>
    <scope>NUCLEOTIDE SEQUENCE [LARGE SCALE GENOMIC DNA]</scope>
    <source>
        <strain evidence="9 10">DSM 102030</strain>
    </source>
</reference>
<dbReference type="PANTHER" id="PTHR43163:SF6">
    <property type="entry name" value="DIPEPTIDE TRANSPORT SYSTEM PERMEASE PROTEIN DPPB-RELATED"/>
    <property type="match status" value="1"/>
</dbReference>
<feature type="transmembrane region" description="Helical" evidence="7">
    <location>
        <begin position="135"/>
        <end position="159"/>
    </location>
</feature>
<comment type="caution">
    <text evidence="9">The sequence shown here is derived from an EMBL/GenBank/DDBJ whole genome shotgun (WGS) entry which is preliminary data.</text>
</comment>
<dbReference type="PROSITE" id="PS50928">
    <property type="entry name" value="ABC_TM1"/>
    <property type="match status" value="1"/>
</dbReference>
<dbReference type="Gene3D" id="1.10.3720.10">
    <property type="entry name" value="MetI-like"/>
    <property type="match status" value="1"/>
</dbReference>
<evidence type="ECO:0000256" key="7">
    <source>
        <dbReference type="RuleBase" id="RU363032"/>
    </source>
</evidence>
<name>A0A7W7W261_9ACTN</name>
<keyword evidence="5 7" id="KW-1133">Transmembrane helix</keyword>
<keyword evidence="3" id="KW-1003">Cell membrane</keyword>
<dbReference type="CDD" id="cd06261">
    <property type="entry name" value="TM_PBP2"/>
    <property type="match status" value="1"/>
</dbReference>
<keyword evidence="4 7" id="KW-0812">Transmembrane</keyword>
<accession>A0A7W7W261</accession>
<dbReference type="GO" id="GO:0055085">
    <property type="term" value="P:transmembrane transport"/>
    <property type="evidence" value="ECO:0007669"/>
    <property type="project" value="InterPro"/>
</dbReference>
<feature type="transmembrane region" description="Helical" evidence="7">
    <location>
        <begin position="281"/>
        <end position="307"/>
    </location>
</feature>
<feature type="transmembrane region" description="Helical" evidence="7">
    <location>
        <begin position="239"/>
        <end position="261"/>
    </location>
</feature>
<dbReference type="PANTHER" id="PTHR43163">
    <property type="entry name" value="DIPEPTIDE TRANSPORT SYSTEM PERMEASE PROTEIN DPPB-RELATED"/>
    <property type="match status" value="1"/>
</dbReference>
<dbReference type="RefSeq" id="WP_184575631.1">
    <property type="nucleotide sequence ID" value="NZ_JACHJT010000001.1"/>
</dbReference>